<evidence type="ECO:0000259" key="14">
    <source>
        <dbReference type="PROSITE" id="PS50862"/>
    </source>
</evidence>
<name>A0A5E6MLH5_9BACT</name>
<dbReference type="GO" id="GO:0000049">
    <property type="term" value="F:tRNA binding"/>
    <property type="evidence" value="ECO:0007669"/>
    <property type="project" value="UniProtKB-KW"/>
</dbReference>
<protein>
    <recommendedName>
        <fullName evidence="13">Threonine--tRNA ligase</fullName>
        <ecNumber evidence="13">6.1.1.3</ecNumber>
    </recommendedName>
    <alternativeName>
        <fullName evidence="13">Threonyl-tRNA synthetase</fullName>
        <shortName evidence="13">ThrRS</shortName>
    </alternativeName>
</protein>
<keyword evidence="5 13" id="KW-0479">Metal-binding</keyword>
<dbReference type="HAMAP" id="MF_00184">
    <property type="entry name" value="Thr_tRNA_synth"/>
    <property type="match status" value="1"/>
</dbReference>
<dbReference type="Gene3D" id="3.40.50.800">
    <property type="entry name" value="Anticodon-binding domain"/>
    <property type="match status" value="1"/>
</dbReference>
<dbReference type="GO" id="GO:0046872">
    <property type="term" value="F:metal ion binding"/>
    <property type="evidence" value="ECO:0007669"/>
    <property type="project" value="UniProtKB-KW"/>
</dbReference>
<dbReference type="InterPro" id="IPR045864">
    <property type="entry name" value="aa-tRNA-synth_II/BPL/LPL"/>
</dbReference>
<dbReference type="CDD" id="cd00860">
    <property type="entry name" value="ThrRS_anticodon"/>
    <property type="match status" value="1"/>
</dbReference>
<dbReference type="CDD" id="cd00771">
    <property type="entry name" value="ThrRS_core"/>
    <property type="match status" value="1"/>
</dbReference>
<dbReference type="RefSeq" id="WP_218579736.1">
    <property type="nucleotide sequence ID" value="NZ_CABFVA020000065.1"/>
</dbReference>
<dbReference type="InterPro" id="IPR047246">
    <property type="entry name" value="ThrRS_anticodon"/>
</dbReference>
<dbReference type="GO" id="GO:0006435">
    <property type="term" value="P:threonyl-tRNA aminoacylation"/>
    <property type="evidence" value="ECO:0007669"/>
    <property type="project" value="UniProtKB-UniRule"/>
</dbReference>
<keyword evidence="2 13" id="KW-0963">Cytoplasm</keyword>
<evidence type="ECO:0000256" key="13">
    <source>
        <dbReference type="HAMAP-Rule" id="MF_00184"/>
    </source>
</evidence>
<keyword evidence="11 13" id="KW-0030">Aminoacyl-tRNA synthetase</keyword>
<dbReference type="SUPFAM" id="SSF52954">
    <property type="entry name" value="Class II aaRS ABD-related"/>
    <property type="match status" value="1"/>
</dbReference>
<dbReference type="PROSITE" id="PS50862">
    <property type="entry name" value="AA_TRNA_LIGASE_II"/>
    <property type="match status" value="1"/>
</dbReference>
<comment type="subunit">
    <text evidence="13">Homodimer.</text>
</comment>
<dbReference type="PANTHER" id="PTHR11451">
    <property type="entry name" value="THREONINE-TRNA LIGASE"/>
    <property type="match status" value="1"/>
</dbReference>
<feature type="binding site" evidence="13">
    <location>
        <position position="356"/>
    </location>
    <ligand>
        <name>Zn(2+)</name>
        <dbReference type="ChEBI" id="CHEBI:29105"/>
        <note>catalytic</note>
    </ligand>
</feature>
<evidence type="ECO:0000256" key="4">
    <source>
        <dbReference type="ARBA" id="ARBA00022598"/>
    </source>
</evidence>
<dbReference type="NCBIfam" id="TIGR00418">
    <property type="entry name" value="thrS"/>
    <property type="match status" value="1"/>
</dbReference>
<evidence type="ECO:0000256" key="9">
    <source>
        <dbReference type="ARBA" id="ARBA00022884"/>
    </source>
</evidence>
<keyword evidence="16" id="KW-1185">Reference proteome</keyword>
<evidence type="ECO:0000256" key="5">
    <source>
        <dbReference type="ARBA" id="ARBA00022723"/>
    </source>
</evidence>
<keyword evidence="10 13" id="KW-0648">Protein biosynthesis</keyword>
<dbReference type="InterPro" id="IPR018163">
    <property type="entry name" value="Thr/Ala-tRNA-synth_IIc_edit"/>
</dbReference>
<dbReference type="Pfam" id="PF07973">
    <property type="entry name" value="tRNA_SAD"/>
    <property type="match status" value="1"/>
</dbReference>
<keyword evidence="4 13" id="KW-0436">Ligase</keyword>
<evidence type="ECO:0000256" key="7">
    <source>
        <dbReference type="ARBA" id="ARBA00022833"/>
    </source>
</evidence>
<organism evidence="15 16">
    <name type="scientific">Methylacidimicrobium tartarophylax</name>
    <dbReference type="NCBI Taxonomy" id="1041768"/>
    <lineage>
        <taxon>Bacteria</taxon>
        <taxon>Pseudomonadati</taxon>
        <taxon>Verrucomicrobiota</taxon>
        <taxon>Methylacidimicrobium</taxon>
    </lineage>
</organism>
<dbReference type="Gene3D" id="3.30.980.10">
    <property type="entry name" value="Threonyl-trna Synthetase, Chain A, domain 2"/>
    <property type="match status" value="1"/>
</dbReference>
<dbReference type="Pfam" id="PF00587">
    <property type="entry name" value="tRNA-synt_2b"/>
    <property type="match status" value="1"/>
</dbReference>
<dbReference type="AlphaFoldDB" id="A0A5E6MLH5"/>
<dbReference type="FunFam" id="3.30.980.10:FF:000005">
    <property type="entry name" value="Threonyl-tRNA synthetase, mitochondrial"/>
    <property type="match status" value="1"/>
</dbReference>
<reference evidence="15 16" key="1">
    <citation type="submission" date="2019-09" db="EMBL/GenBank/DDBJ databases">
        <authorList>
            <person name="Cremers G."/>
        </authorList>
    </citation>
    <scope>NUCLEOTIDE SEQUENCE [LARGE SCALE GENOMIC DNA]</scope>
    <source>
        <strain evidence="15">4A</strain>
    </source>
</reference>
<dbReference type="Gene3D" id="3.30.54.20">
    <property type="match status" value="1"/>
</dbReference>
<feature type="binding site" evidence="13">
    <location>
        <position position="485"/>
    </location>
    <ligand>
        <name>Zn(2+)</name>
        <dbReference type="ChEBI" id="CHEBI:29105"/>
        <note>catalytic</note>
    </ligand>
</feature>
<evidence type="ECO:0000256" key="10">
    <source>
        <dbReference type="ARBA" id="ARBA00022917"/>
    </source>
</evidence>
<evidence type="ECO:0000256" key="2">
    <source>
        <dbReference type="ARBA" id="ARBA00022490"/>
    </source>
</evidence>
<keyword evidence="3 13" id="KW-0820">tRNA-binding</keyword>
<evidence type="ECO:0000256" key="11">
    <source>
        <dbReference type="ARBA" id="ARBA00023146"/>
    </source>
</evidence>
<dbReference type="EC" id="6.1.1.3" evidence="13"/>
<comment type="similarity">
    <text evidence="1 13">Belongs to the class-II aminoacyl-tRNA synthetase family.</text>
</comment>
<dbReference type="InterPro" id="IPR036621">
    <property type="entry name" value="Anticodon-bd_dom_sf"/>
</dbReference>
<feature type="domain" description="Aminoacyl-transfer RNA synthetases class-II family profile" evidence="14">
    <location>
        <begin position="216"/>
        <end position="520"/>
    </location>
</feature>
<comment type="cofactor">
    <cofactor evidence="13">
        <name>Zn(2+)</name>
        <dbReference type="ChEBI" id="CHEBI:29105"/>
    </cofactor>
    <text evidence="13">Binds 1 zinc ion per subunit.</text>
</comment>
<feature type="binding site" evidence="13">
    <location>
        <position position="305"/>
    </location>
    <ligand>
        <name>Zn(2+)</name>
        <dbReference type="ChEBI" id="CHEBI:29105"/>
        <note>catalytic</note>
    </ligand>
</feature>
<accession>A0A5E6MLH5</accession>
<dbReference type="Proteomes" id="UP000334923">
    <property type="component" value="Unassembled WGS sequence"/>
</dbReference>
<dbReference type="SUPFAM" id="SSF55681">
    <property type="entry name" value="Class II aaRS and biotin synthetases"/>
    <property type="match status" value="1"/>
</dbReference>
<dbReference type="InterPro" id="IPR002320">
    <property type="entry name" value="Thr-tRNA-ligase_IIa"/>
</dbReference>
<dbReference type="PRINTS" id="PR01047">
    <property type="entry name" value="TRNASYNTHTHR"/>
</dbReference>
<keyword evidence="6 13" id="KW-0547">Nucleotide-binding</keyword>
<evidence type="ECO:0000256" key="12">
    <source>
        <dbReference type="ARBA" id="ARBA00049515"/>
    </source>
</evidence>
<dbReference type="Gene3D" id="3.30.930.10">
    <property type="entry name" value="Bira Bifunctional Protein, Domain 2"/>
    <property type="match status" value="1"/>
</dbReference>
<evidence type="ECO:0000313" key="16">
    <source>
        <dbReference type="Proteomes" id="UP000334923"/>
    </source>
</evidence>
<dbReference type="GO" id="GO:0004829">
    <property type="term" value="F:threonine-tRNA ligase activity"/>
    <property type="evidence" value="ECO:0007669"/>
    <property type="project" value="UniProtKB-UniRule"/>
</dbReference>
<sequence>MTELETLRHSAAHILATALLEIWPEAQLAAGPPVENGFYYDVSLPHRISPEDFPRIEEQMREIVRAGQPFVCVPTSRQEAEKLALRGRLGALSERPVPSEFKLDILRGIPEEEAITLYQNGEFLDLCAGPHVKSTAQVGALRLTHVASAYYRGDENNPQLQRVYGTAFSTERELEEHMARLEEAKKRDHRKLGRELELFCFDDAVGAGLPLWLPRGAAIRQELQAFLGELLTRQGYETVFTPHIGELGLYRTSGHFPFYRESQYPPLPEPAEWASLVQEGCGCGDYADRVEKGLVGGYLLKPMNCPMHARIFASRPHSYRELPVRLAEFGTVYRWEKSGELGGMTRLRGFTQDDAHIFCSESQIEAEVSGCLELVQTVLAALNLQDCRIRLGLRGPDSAKYIGEPSLWEKAEAALASAIRQAGLAFSEEAGEAAFYGPKIDFLVRDCLGREWQLGTVQLDYNLPVRFGLTFIGADNREHRPVMIHRAPFGSLERFLAILIEHFGGDFPTWLAPEQVRILPISDQQLDYAREAAAALRQRRLRVSVEEKNETLNAKIRIAEKQKIPYMAIVGKNEQSTRNLSVRSRRRGNLGAMILTAFADQVVDEVARRSL</sequence>
<evidence type="ECO:0000256" key="6">
    <source>
        <dbReference type="ARBA" id="ARBA00022741"/>
    </source>
</evidence>
<comment type="catalytic activity">
    <reaction evidence="12 13">
        <text>tRNA(Thr) + L-threonine + ATP = L-threonyl-tRNA(Thr) + AMP + diphosphate + H(+)</text>
        <dbReference type="Rhea" id="RHEA:24624"/>
        <dbReference type="Rhea" id="RHEA-COMP:9670"/>
        <dbReference type="Rhea" id="RHEA-COMP:9704"/>
        <dbReference type="ChEBI" id="CHEBI:15378"/>
        <dbReference type="ChEBI" id="CHEBI:30616"/>
        <dbReference type="ChEBI" id="CHEBI:33019"/>
        <dbReference type="ChEBI" id="CHEBI:57926"/>
        <dbReference type="ChEBI" id="CHEBI:78442"/>
        <dbReference type="ChEBI" id="CHEBI:78534"/>
        <dbReference type="ChEBI" id="CHEBI:456215"/>
        <dbReference type="EC" id="6.1.1.3"/>
    </reaction>
</comment>
<evidence type="ECO:0000256" key="3">
    <source>
        <dbReference type="ARBA" id="ARBA00022555"/>
    </source>
</evidence>
<keyword evidence="8 13" id="KW-0067">ATP-binding</keyword>
<comment type="caution">
    <text evidence="13">Lacks conserved residue(s) required for the propagation of feature annotation.</text>
</comment>
<dbReference type="InterPro" id="IPR006195">
    <property type="entry name" value="aa-tRNA-synth_II"/>
</dbReference>
<dbReference type="Pfam" id="PF03129">
    <property type="entry name" value="HGTP_anticodon"/>
    <property type="match status" value="1"/>
</dbReference>
<dbReference type="SUPFAM" id="SSF55186">
    <property type="entry name" value="ThrRS/AlaRS common domain"/>
    <property type="match status" value="1"/>
</dbReference>
<dbReference type="InterPro" id="IPR004154">
    <property type="entry name" value="Anticodon-bd"/>
</dbReference>
<dbReference type="InterPro" id="IPR002314">
    <property type="entry name" value="aa-tRNA-synt_IIb"/>
</dbReference>
<keyword evidence="9 13" id="KW-0694">RNA-binding</keyword>
<dbReference type="EMBL" id="CABFVA020000065">
    <property type="protein sequence ID" value="VVM06284.1"/>
    <property type="molecule type" value="Genomic_DNA"/>
</dbReference>
<dbReference type="FunFam" id="3.40.50.800:FF:000001">
    <property type="entry name" value="Threonine--tRNA ligase"/>
    <property type="match status" value="1"/>
</dbReference>
<dbReference type="InterPro" id="IPR012947">
    <property type="entry name" value="tRNA_SAD"/>
</dbReference>
<dbReference type="GO" id="GO:0005524">
    <property type="term" value="F:ATP binding"/>
    <property type="evidence" value="ECO:0007669"/>
    <property type="project" value="UniProtKB-UniRule"/>
</dbReference>
<dbReference type="InterPro" id="IPR033728">
    <property type="entry name" value="ThrRS_core"/>
</dbReference>
<evidence type="ECO:0000313" key="15">
    <source>
        <dbReference type="EMBL" id="VVM06284.1"/>
    </source>
</evidence>
<proteinExistence type="inferred from homology"/>
<keyword evidence="7 13" id="KW-0862">Zinc</keyword>
<dbReference type="PANTHER" id="PTHR11451:SF44">
    <property type="entry name" value="THREONINE--TRNA LIGASE, CHLOROPLASTIC_MITOCHONDRIAL 2"/>
    <property type="match status" value="1"/>
</dbReference>
<evidence type="ECO:0000256" key="1">
    <source>
        <dbReference type="ARBA" id="ARBA00008226"/>
    </source>
</evidence>
<dbReference type="SMART" id="SM00863">
    <property type="entry name" value="tRNA_SAD"/>
    <property type="match status" value="1"/>
</dbReference>
<dbReference type="GO" id="GO:0005737">
    <property type="term" value="C:cytoplasm"/>
    <property type="evidence" value="ECO:0007669"/>
    <property type="project" value="UniProtKB-SubCell"/>
</dbReference>
<gene>
    <name evidence="15" type="primary">TARS</name>
    <name evidence="13 15" type="synonym">thrS</name>
    <name evidence="15" type="ORF">MAMT_01103</name>
</gene>
<comment type="subcellular location">
    <subcellularLocation>
        <location evidence="13">Cytoplasm</location>
    </subcellularLocation>
</comment>
<evidence type="ECO:0000256" key="8">
    <source>
        <dbReference type="ARBA" id="ARBA00022840"/>
    </source>
</evidence>
<dbReference type="FunFam" id="3.30.930.10:FF:000002">
    <property type="entry name" value="Threonine--tRNA ligase"/>
    <property type="match status" value="1"/>
</dbReference>